<evidence type="ECO:0000256" key="2">
    <source>
        <dbReference type="ARBA" id="ARBA00022679"/>
    </source>
</evidence>
<gene>
    <name evidence="4" type="ORF">BMON_0529</name>
</gene>
<evidence type="ECO:0000313" key="4">
    <source>
        <dbReference type="EMBL" id="KFI76974.1"/>
    </source>
</evidence>
<dbReference type="PROSITE" id="PS51682">
    <property type="entry name" value="SAM_OMT_I"/>
    <property type="match status" value="1"/>
</dbReference>
<keyword evidence="1 4" id="KW-0489">Methyltransferase</keyword>
<dbReference type="InterPro" id="IPR002935">
    <property type="entry name" value="SAM_O-MeTrfase"/>
</dbReference>
<dbReference type="InterPro" id="IPR029063">
    <property type="entry name" value="SAM-dependent_MTases_sf"/>
</dbReference>
<dbReference type="RefSeq" id="WP_033511101.1">
    <property type="nucleotide sequence ID" value="NZ_JDUO01000001.1"/>
</dbReference>
<evidence type="ECO:0000256" key="3">
    <source>
        <dbReference type="ARBA" id="ARBA00022691"/>
    </source>
</evidence>
<dbReference type="PANTHER" id="PTHR10509:SF14">
    <property type="entry name" value="CAFFEOYL-COA O-METHYLTRANSFERASE 3-RELATED"/>
    <property type="match status" value="1"/>
</dbReference>
<dbReference type="Gene3D" id="3.40.50.150">
    <property type="entry name" value="Vaccinia Virus protein VP39"/>
    <property type="match status" value="1"/>
</dbReference>
<dbReference type="GO" id="GO:0008757">
    <property type="term" value="F:S-adenosylmethionine-dependent methyltransferase activity"/>
    <property type="evidence" value="ECO:0007669"/>
    <property type="project" value="TreeGrafter"/>
</dbReference>
<dbReference type="Pfam" id="PF01596">
    <property type="entry name" value="Methyltransf_3"/>
    <property type="match status" value="1"/>
</dbReference>
<dbReference type="GeneID" id="93093699"/>
<dbReference type="STRING" id="1437603.GCA_000771525_00139"/>
<dbReference type="SUPFAM" id="SSF53335">
    <property type="entry name" value="S-adenosyl-L-methionine-dependent methyltransferases"/>
    <property type="match status" value="1"/>
</dbReference>
<reference evidence="4 5" key="1">
    <citation type="submission" date="2014-03" db="EMBL/GenBank/DDBJ databases">
        <title>Genomics of Bifidobacteria.</title>
        <authorList>
            <person name="Ventura M."/>
            <person name="Milani C."/>
            <person name="Lugli G.A."/>
        </authorList>
    </citation>
    <scope>NUCLEOTIDE SEQUENCE [LARGE SCALE GENOMIC DNA]</scope>
    <source>
        <strain evidence="4 5">DSM 21395</strain>
    </source>
</reference>
<evidence type="ECO:0000313" key="5">
    <source>
        <dbReference type="Proteomes" id="UP000029082"/>
    </source>
</evidence>
<proteinExistence type="predicted"/>
<dbReference type="OrthoDB" id="4774874at2"/>
<dbReference type="GO" id="GO:0032259">
    <property type="term" value="P:methylation"/>
    <property type="evidence" value="ECO:0007669"/>
    <property type="project" value="UniProtKB-KW"/>
</dbReference>
<comment type="caution">
    <text evidence="4">The sequence shown here is derived from an EMBL/GenBank/DDBJ whole genome shotgun (WGS) entry which is preliminary data.</text>
</comment>
<accession>A0A087C124</accession>
<keyword evidence="2 4" id="KW-0808">Transferase</keyword>
<dbReference type="PANTHER" id="PTHR10509">
    <property type="entry name" value="O-METHYLTRANSFERASE-RELATED"/>
    <property type="match status" value="1"/>
</dbReference>
<dbReference type="GO" id="GO:0008171">
    <property type="term" value="F:O-methyltransferase activity"/>
    <property type="evidence" value="ECO:0007669"/>
    <property type="project" value="InterPro"/>
</dbReference>
<sequence>MNTISYTNLAKMCAFVEERALTRQSDRTAQLRREADAAGNTQSSAAQADLLALLVRLTHSSSVIAIGTGAVIESERIVDALGGRGQLTAVDSSPEGIAAVRRLFNTLDEDTQTTLRAVNASADVFLERLNAGAYQLIVVSGDPANYAPAFAQAPRLLDDGGMIVFTDVMAMEGTDANGGMLNPADRSAKAVAMRELLDTVESDERFDATLTPVGTGMLLALRR</sequence>
<dbReference type="AlphaFoldDB" id="A0A087C124"/>
<evidence type="ECO:0000256" key="1">
    <source>
        <dbReference type="ARBA" id="ARBA00022603"/>
    </source>
</evidence>
<protein>
    <submittedName>
        <fullName evidence="4">O-methyltransferase</fullName>
    </submittedName>
</protein>
<keyword evidence="3" id="KW-0949">S-adenosyl-L-methionine</keyword>
<organism evidence="4 5">
    <name type="scientific">Bifidobacterium mongoliense DSM 21395</name>
    <dbReference type="NCBI Taxonomy" id="1437603"/>
    <lineage>
        <taxon>Bacteria</taxon>
        <taxon>Bacillati</taxon>
        <taxon>Actinomycetota</taxon>
        <taxon>Actinomycetes</taxon>
        <taxon>Bifidobacteriales</taxon>
        <taxon>Bifidobacteriaceae</taxon>
        <taxon>Bifidobacterium</taxon>
    </lineage>
</organism>
<dbReference type="eggNOG" id="COG4122">
    <property type="taxonomic scope" value="Bacteria"/>
</dbReference>
<keyword evidence="5" id="KW-1185">Reference proteome</keyword>
<name>A0A087C124_9BIFI</name>
<dbReference type="EMBL" id="JGZE01000010">
    <property type="protein sequence ID" value="KFI76974.1"/>
    <property type="molecule type" value="Genomic_DNA"/>
</dbReference>
<dbReference type="Proteomes" id="UP000029082">
    <property type="component" value="Unassembled WGS sequence"/>
</dbReference>
<dbReference type="InterPro" id="IPR050362">
    <property type="entry name" value="Cation-dep_OMT"/>
</dbReference>